<gene>
    <name evidence="1" type="ORF">HPBE_LOCUS17795</name>
</gene>
<dbReference type="AlphaFoldDB" id="A0A3P8BUB6"/>
<accession>A0A3P8BUB6</accession>
<proteinExistence type="predicted"/>
<name>A0A3P8BUB6_HELPZ</name>
<sequence>MCKTCISIKTERAEISVIVLLLWSGSGGDSQLGMESNPWRGPLSIDVALNCYPRDDSALCGECFFCVSTLMASGERFGTVLAFSSHPTAMNTVLALIASIHKHYPSKNLDSSTWAPCPYLCTASTYSLLSDCLYQRSHHLATLYHLMRIDYDR</sequence>
<reference evidence="1" key="1">
    <citation type="submission" date="2018-11" db="EMBL/GenBank/DDBJ databases">
        <authorList>
            <consortium name="Pathogen Informatics"/>
        </authorList>
    </citation>
    <scope>NUCLEOTIDE SEQUENCE [LARGE SCALE GENOMIC DNA]</scope>
</reference>
<dbReference type="EMBL" id="UZAH01030267">
    <property type="protein sequence ID" value="VDP09915.1"/>
    <property type="molecule type" value="Genomic_DNA"/>
</dbReference>
<protein>
    <submittedName>
        <fullName evidence="1">Uncharacterized protein</fullName>
    </submittedName>
</protein>
<organism evidence="1">
    <name type="scientific">Heligmosomoides polygyrus</name>
    <name type="common">Parasitic roundworm</name>
    <dbReference type="NCBI Taxonomy" id="6339"/>
    <lineage>
        <taxon>Eukaryota</taxon>
        <taxon>Metazoa</taxon>
        <taxon>Ecdysozoa</taxon>
        <taxon>Nematoda</taxon>
        <taxon>Chromadorea</taxon>
        <taxon>Rhabditida</taxon>
        <taxon>Rhabditina</taxon>
        <taxon>Rhabditomorpha</taxon>
        <taxon>Strongyloidea</taxon>
        <taxon>Heligmosomidae</taxon>
        <taxon>Heligmosomoides</taxon>
    </lineage>
</organism>
<evidence type="ECO:0000313" key="1">
    <source>
        <dbReference type="EMBL" id="VDP09915.1"/>
    </source>
</evidence>